<dbReference type="AlphaFoldDB" id="A0A090N840"/>
<reference evidence="2 3" key="1">
    <citation type="journal article" date="2014" name="Genome Announc.">
        <title>Genome Sequence of Afipia felis Strain 76713, Isolated in Hospital Water Using an Amoeba Co-Culture Procedure.</title>
        <authorList>
            <person name="Benamar S."/>
            <person name="La Scola B."/>
            <person name="Croce O."/>
        </authorList>
    </citation>
    <scope>NUCLEOTIDE SEQUENCE [LARGE SCALE GENOMIC DNA]</scope>
    <source>
        <strain evidence="2 3">76713</strain>
    </source>
</reference>
<dbReference type="OrthoDB" id="7592047at2"/>
<protein>
    <submittedName>
        <fullName evidence="2">Phage portal protein, HK97 family</fullName>
    </submittedName>
</protein>
<accession>A0A090N840</accession>
<dbReference type="Proteomes" id="UP000035762">
    <property type="component" value="Unassembled WGS sequence"/>
</dbReference>
<dbReference type="InterPro" id="IPR006427">
    <property type="entry name" value="Portal_HK97"/>
</dbReference>
<dbReference type="Gene3D" id="3.40.140.120">
    <property type="match status" value="1"/>
</dbReference>
<dbReference type="Gene3D" id="3.30.1120.70">
    <property type="match status" value="1"/>
</dbReference>
<organism evidence="2 3">
    <name type="scientific">Afipia felis</name>
    <name type="common">Cat scratch disease bacillus</name>
    <dbReference type="NCBI Taxonomy" id="1035"/>
    <lineage>
        <taxon>Bacteria</taxon>
        <taxon>Pseudomonadati</taxon>
        <taxon>Pseudomonadota</taxon>
        <taxon>Alphaproteobacteria</taxon>
        <taxon>Hyphomicrobiales</taxon>
        <taxon>Nitrobacteraceae</taxon>
        <taxon>Afipia</taxon>
    </lineage>
</organism>
<dbReference type="STRING" id="1035.BN961_02899"/>
<dbReference type="Pfam" id="PF04860">
    <property type="entry name" value="Phage_portal"/>
    <property type="match status" value="1"/>
</dbReference>
<keyword evidence="3" id="KW-1185">Reference proteome</keyword>
<sequence length="388" mass="42370">MRIPFFSTKSISPIPDDDAALLEAFTGSTPGAGVTAQSALHVAPVAAAVKLISESCAALDVNIVDGEERVNEHPALTLLRGQVNGWTSGYDFIRDMVAEALLHDSGAMAWVNRVQGEPREIINYRRGTIGYQEEETRELTYRVSGRPVPASDIVHLRGPFQKCPVSLAREAIGAALVMEAHASRLFKNGARPGGVIEVPKGIGEKSWKAMKAGWRAAQEGADNTGKTAILFDGATFKQMQLSSVDAQFLEMRRFQIEEIGRAFNVSPGMLGDLTKSSYANASQKQLEFLQYAVEPWLKALEGALDRALLSDEERGRLHFKFDRDDLTRASLTERATAINSLIASETINPNEGREWLGLPPYEGGDEYGNRNITVKPANDNRPADEEAA</sequence>
<gene>
    <name evidence="2" type="ORF">BN961_02899</name>
</gene>
<evidence type="ECO:0000256" key="1">
    <source>
        <dbReference type="SAM" id="MobiDB-lite"/>
    </source>
</evidence>
<dbReference type="EMBL" id="CCAZ020000002">
    <property type="protein sequence ID" value="CEG09473.1"/>
    <property type="molecule type" value="Genomic_DNA"/>
</dbReference>
<name>A0A090N840_AFIFE</name>
<dbReference type="Gene3D" id="1.20.1270.210">
    <property type="match status" value="1"/>
</dbReference>
<feature type="region of interest" description="Disordered" evidence="1">
    <location>
        <begin position="352"/>
        <end position="388"/>
    </location>
</feature>
<comment type="caution">
    <text evidence="2">The sequence shown here is derived from an EMBL/GenBank/DDBJ whole genome shotgun (WGS) entry which is preliminary data.</text>
</comment>
<dbReference type="InterPro" id="IPR006944">
    <property type="entry name" value="Phage/GTA_portal"/>
</dbReference>
<proteinExistence type="predicted"/>
<evidence type="ECO:0000313" key="2">
    <source>
        <dbReference type="EMBL" id="CEG09473.1"/>
    </source>
</evidence>
<dbReference type="NCBIfam" id="TIGR01537">
    <property type="entry name" value="portal_HK97"/>
    <property type="match status" value="1"/>
</dbReference>
<dbReference type="RefSeq" id="WP_048757391.1">
    <property type="nucleotide sequence ID" value="NZ_CCAZ020000002.1"/>
</dbReference>
<evidence type="ECO:0000313" key="3">
    <source>
        <dbReference type="Proteomes" id="UP000035762"/>
    </source>
</evidence>